<evidence type="ECO:0000256" key="1">
    <source>
        <dbReference type="SAM" id="MobiDB-lite"/>
    </source>
</evidence>
<evidence type="ECO:0000313" key="2">
    <source>
        <dbReference type="EMBL" id="SJM30243.1"/>
    </source>
</evidence>
<dbReference type="Proteomes" id="UP000245698">
    <property type="component" value="Unassembled WGS sequence"/>
</dbReference>
<organism evidence="2 3">
    <name type="scientific">Mesorhizobium delmotii</name>
    <dbReference type="NCBI Taxonomy" id="1631247"/>
    <lineage>
        <taxon>Bacteria</taxon>
        <taxon>Pseudomonadati</taxon>
        <taxon>Pseudomonadota</taxon>
        <taxon>Alphaproteobacteria</taxon>
        <taxon>Hyphomicrobiales</taxon>
        <taxon>Phyllobacteriaceae</taxon>
        <taxon>Mesorhizobium</taxon>
    </lineage>
</organism>
<name>A0A2P9AGH2_9HYPH</name>
<dbReference type="AlphaFoldDB" id="A0A2P9AGH2"/>
<keyword evidence="3" id="KW-1185">Reference proteome</keyword>
<sequence>MTPLSRGQEVAGSSPAVTPIAVDAEPGDFPVADPTIYGRGHNERPLNFVRRMFISRIASMRNDYGDAIQGAAV</sequence>
<feature type="region of interest" description="Disordered" evidence="1">
    <location>
        <begin position="1"/>
        <end position="25"/>
    </location>
</feature>
<gene>
    <name evidence="2" type="ORF">BQ8482_130142</name>
</gene>
<proteinExistence type="predicted"/>
<evidence type="ECO:0000313" key="3">
    <source>
        <dbReference type="Proteomes" id="UP000245698"/>
    </source>
</evidence>
<protein>
    <submittedName>
        <fullName evidence="2">Uncharacterized protein</fullName>
    </submittedName>
</protein>
<accession>A0A2P9AGH2</accession>
<dbReference type="EMBL" id="FUIG01000019">
    <property type="protein sequence ID" value="SJM30243.1"/>
    <property type="molecule type" value="Genomic_DNA"/>
</dbReference>
<reference evidence="3" key="1">
    <citation type="submission" date="2016-12" db="EMBL/GenBank/DDBJ databases">
        <authorList>
            <person name="Brunel B."/>
        </authorList>
    </citation>
    <scope>NUCLEOTIDE SEQUENCE [LARGE SCALE GENOMIC DNA]</scope>
</reference>